<dbReference type="AlphaFoldDB" id="A0A8X6TEP3"/>
<dbReference type="EMBL" id="BMAW01101602">
    <property type="protein sequence ID" value="GFT00224.1"/>
    <property type="molecule type" value="Genomic_DNA"/>
</dbReference>
<keyword evidence="3" id="KW-1185">Reference proteome</keyword>
<dbReference type="CDD" id="cd00170">
    <property type="entry name" value="SEC14"/>
    <property type="match status" value="1"/>
</dbReference>
<evidence type="ECO:0000259" key="1">
    <source>
        <dbReference type="PROSITE" id="PS50191"/>
    </source>
</evidence>
<dbReference type="SMART" id="SM00516">
    <property type="entry name" value="SEC14"/>
    <property type="match status" value="1"/>
</dbReference>
<dbReference type="PANTHER" id="PTHR10174">
    <property type="entry name" value="ALPHA-TOCOPHEROL TRANSFER PROTEIN-RELATED"/>
    <property type="match status" value="1"/>
</dbReference>
<dbReference type="PROSITE" id="PS50191">
    <property type="entry name" value="CRAL_TRIO"/>
    <property type="match status" value="1"/>
</dbReference>
<dbReference type="GO" id="GO:0016020">
    <property type="term" value="C:membrane"/>
    <property type="evidence" value="ECO:0007669"/>
    <property type="project" value="TreeGrafter"/>
</dbReference>
<dbReference type="SMART" id="SM01100">
    <property type="entry name" value="CRAL_TRIO_N"/>
    <property type="match status" value="1"/>
</dbReference>
<gene>
    <name evidence="2" type="primary">Ttpal</name>
    <name evidence="2" type="ORF">NPIL_541421</name>
</gene>
<dbReference type="SUPFAM" id="SSF46938">
    <property type="entry name" value="CRAL/TRIO N-terminal domain"/>
    <property type="match status" value="1"/>
</dbReference>
<proteinExistence type="predicted"/>
<dbReference type="InterPro" id="IPR001251">
    <property type="entry name" value="CRAL-TRIO_dom"/>
</dbReference>
<sequence>MQDMPDTLLQLDCKEIPKFVEIIAKDQLGETETIRNICLNELKEKILSEKDLTPNLSESFLLQFLRVRKFDTDAAFSLLKSYYKHRLNYPFLYQTYTPKEHLKVMKQNLINFLGTRSADGSAIYVVRFGLWNPEITSFEDLLRLGLLCNEKALDNHVTQICGITSIVDLKNLSWSHLYHTSISSIKCFVSASQDCFPIRHKAIHVINNSSIFSVLFALIKPLINKKMRERIHFHGDNLTSLHQYISPNVLPSEFGGTQGTFHNENFYKSLLDSDEEFIQRNRHGYKK</sequence>
<name>A0A8X6TEP3_NEPPI</name>
<dbReference type="Gene3D" id="3.40.525.10">
    <property type="entry name" value="CRAL-TRIO lipid binding domain"/>
    <property type="match status" value="1"/>
</dbReference>
<dbReference type="GO" id="GO:1902936">
    <property type="term" value="F:phosphatidylinositol bisphosphate binding"/>
    <property type="evidence" value="ECO:0007669"/>
    <property type="project" value="TreeGrafter"/>
</dbReference>
<accession>A0A8X6TEP3</accession>
<dbReference type="PRINTS" id="PR00180">
    <property type="entry name" value="CRETINALDHBP"/>
</dbReference>
<feature type="domain" description="CRAL-TRIO" evidence="1">
    <location>
        <begin position="100"/>
        <end position="262"/>
    </location>
</feature>
<dbReference type="InterPro" id="IPR036865">
    <property type="entry name" value="CRAL-TRIO_dom_sf"/>
</dbReference>
<reference evidence="2" key="1">
    <citation type="submission" date="2020-08" db="EMBL/GenBank/DDBJ databases">
        <title>Multicomponent nature underlies the extraordinary mechanical properties of spider dragline silk.</title>
        <authorList>
            <person name="Kono N."/>
            <person name="Nakamura H."/>
            <person name="Mori M."/>
            <person name="Yoshida Y."/>
            <person name="Ohtoshi R."/>
            <person name="Malay A.D."/>
            <person name="Moran D.A.P."/>
            <person name="Tomita M."/>
            <person name="Numata K."/>
            <person name="Arakawa K."/>
        </authorList>
    </citation>
    <scope>NUCLEOTIDE SEQUENCE</scope>
</reference>
<dbReference type="Gene3D" id="1.20.5.1200">
    <property type="entry name" value="Alpha-tocopherol transfer"/>
    <property type="match status" value="1"/>
</dbReference>
<organism evidence="2 3">
    <name type="scientific">Nephila pilipes</name>
    <name type="common">Giant wood spider</name>
    <name type="synonym">Nephila maculata</name>
    <dbReference type="NCBI Taxonomy" id="299642"/>
    <lineage>
        <taxon>Eukaryota</taxon>
        <taxon>Metazoa</taxon>
        <taxon>Ecdysozoa</taxon>
        <taxon>Arthropoda</taxon>
        <taxon>Chelicerata</taxon>
        <taxon>Arachnida</taxon>
        <taxon>Araneae</taxon>
        <taxon>Araneomorphae</taxon>
        <taxon>Entelegynae</taxon>
        <taxon>Araneoidea</taxon>
        <taxon>Nephilidae</taxon>
        <taxon>Nephila</taxon>
    </lineage>
</organism>
<dbReference type="Pfam" id="PF00650">
    <property type="entry name" value="CRAL_TRIO"/>
    <property type="match status" value="1"/>
</dbReference>
<dbReference type="InterPro" id="IPR011074">
    <property type="entry name" value="CRAL/TRIO_N_dom"/>
</dbReference>
<dbReference type="PANTHER" id="PTHR10174:SF130">
    <property type="entry name" value="ALPHA-TOCOPHEROL TRANSFER PROTEIN-LIKE"/>
    <property type="match status" value="1"/>
</dbReference>
<dbReference type="Proteomes" id="UP000887013">
    <property type="component" value="Unassembled WGS sequence"/>
</dbReference>
<dbReference type="InterPro" id="IPR036273">
    <property type="entry name" value="CRAL/TRIO_N_dom_sf"/>
</dbReference>
<evidence type="ECO:0000313" key="2">
    <source>
        <dbReference type="EMBL" id="GFT00224.1"/>
    </source>
</evidence>
<comment type="caution">
    <text evidence="2">The sequence shown here is derived from an EMBL/GenBank/DDBJ whole genome shotgun (WGS) entry which is preliminary data.</text>
</comment>
<dbReference type="SUPFAM" id="SSF52087">
    <property type="entry name" value="CRAL/TRIO domain"/>
    <property type="match status" value="1"/>
</dbReference>
<dbReference type="OrthoDB" id="16405at2759"/>
<protein>
    <submittedName>
        <fullName evidence="2">Alpha-tocopherol transfer protein-like</fullName>
    </submittedName>
</protein>
<dbReference type="Gene3D" id="1.10.8.20">
    <property type="entry name" value="N-terminal domain of phosphatidylinositol transfer protein sec14p"/>
    <property type="match status" value="1"/>
</dbReference>
<evidence type="ECO:0000313" key="3">
    <source>
        <dbReference type="Proteomes" id="UP000887013"/>
    </source>
</evidence>